<dbReference type="EC" id="2.3.1.-" evidence="4"/>
<feature type="region of interest" description="Disordered" evidence="2">
    <location>
        <begin position="197"/>
        <end position="222"/>
    </location>
</feature>
<keyword evidence="5" id="KW-1185">Reference proteome</keyword>
<feature type="domain" description="N-acetyltransferase" evidence="3">
    <location>
        <begin position="45"/>
        <end position="220"/>
    </location>
</feature>
<evidence type="ECO:0000313" key="4">
    <source>
        <dbReference type="EMBL" id="MFD0803203.1"/>
    </source>
</evidence>
<keyword evidence="4" id="KW-0808">Transferase</keyword>
<name>A0ABW3BKB9_9ACTN</name>
<evidence type="ECO:0000256" key="2">
    <source>
        <dbReference type="SAM" id="MobiDB-lite"/>
    </source>
</evidence>
<gene>
    <name evidence="4" type="ORF">ACFQZU_18005</name>
</gene>
<dbReference type="PROSITE" id="PS51186">
    <property type="entry name" value="GNAT"/>
    <property type="match status" value="1"/>
</dbReference>
<evidence type="ECO:0000313" key="5">
    <source>
        <dbReference type="Proteomes" id="UP001596956"/>
    </source>
</evidence>
<keyword evidence="4" id="KW-0012">Acyltransferase</keyword>
<keyword evidence="1" id="KW-0046">Antibiotic resistance</keyword>
<reference evidence="5" key="1">
    <citation type="journal article" date="2019" name="Int. J. Syst. Evol. Microbiol.">
        <title>The Global Catalogue of Microorganisms (GCM) 10K type strain sequencing project: providing services to taxonomists for standard genome sequencing and annotation.</title>
        <authorList>
            <consortium name="The Broad Institute Genomics Platform"/>
            <consortium name="The Broad Institute Genome Sequencing Center for Infectious Disease"/>
            <person name="Wu L."/>
            <person name="Ma J."/>
        </authorList>
    </citation>
    <scope>NUCLEOTIDE SEQUENCE [LARGE SCALE GENOMIC DNA]</scope>
    <source>
        <strain evidence="5">CCUG 63369</strain>
    </source>
</reference>
<feature type="region of interest" description="Disordered" evidence="2">
    <location>
        <begin position="1"/>
        <end position="38"/>
    </location>
</feature>
<dbReference type="InterPro" id="IPR000182">
    <property type="entry name" value="GNAT_dom"/>
</dbReference>
<dbReference type="EMBL" id="JBHTHR010000775">
    <property type="protein sequence ID" value="MFD0803203.1"/>
    <property type="molecule type" value="Genomic_DNA"/>
</dbReference>
<organism evidence="4 5">
    <name type="scientific">Streptomonospora algeriensis</name>
    <dbReference type="NCBI Taxonomy" id="995084"/>
    <lineage>
        <taxon>Bacteria</taxon>
        <taxon>Bacillati</taxon>
        <taxon>Actinomycetota</taxon>
        <taxon>Actinomycetes</taxon>
        <taxon>Streptosporangiales</taxon>
        <taxon>Nocardiopsidaceae</taxon>
        <taxon>Streptomonospora</taxon>
    </lineage>
</organism>
<dbReference type="Pfam" id="PF13523">
    <property type="entry name" value="Acetyltransf_8"/>
    <property type="match status" value="1"/>
</dbReference>
<feature type="non-terminal residue" evidence="4">
    <location>
        <position position="1"/>
    </location>
</feature>
<evidence type="ECO:0000256" key="1">
    <source>
        <dbReference type="ARBA" id="ARBA00023251"/>
    </source>
</evidence>
<dbReference type="PANTHER" id="PTHR31438:SF1">
    <property type="entry name" value="LYSINE N-ACYLTRANSFERASE C17G9.06C-RELATED"/>
    <property type="match status" value="1"/>
</dbReference>
<sequence>PPGLRGGPWAGEPQPAAERQSGRGAARAAGGDHGFGDRNGARAMFTWRRLGPQDFPLLSEWLAQPHVARWWNHETSAEAVERDFGPAARGEEPSQDWLALLDDAPLGLVQRSRPADYPEELAALSAIAAVPDGTVVIDYLIGPPDRIGRGLGPRMIRSFTEKTWRDDPRAPAIMAAVAAANTASRRALEKAGLRHVASGDMEPDNPADAPLHHVYRIDRPRE</sequence>
<comment type="caution">
    <text evidence="4">The sequence shown here is derived from an EMBL/GenBank/DDBJ whole genome shotgun (WGS) entry which is preliminary data.</text>
</comment>
<dbReference type="PANTHER" id="PTHR31438">
    <property type="entry name" value="LYSINE N-ACYLTRANSFERASE C17G9.06C-RELATED"/>
    <property type="match status" value="1"/>
</dbReference>
<dbReference type="InterPro" id="IPR016181">
    <property type="entry name" value="Acyl_CoA_acyltransferase"/>
</dbReference>
<dbReference type="SUPFAM" id="SSF55729">
    <property type="entry name" value="Acyl-CoA N-acyltransferases (Nat)"/>
    <property type="match status" value="1"/>
</dbReference>
<protein>
    <submittedName>
        <fullName evidence="4">GNAT family N-acetyltransferase</fullName>
        <ecNumber evidence="4">2.3.1.-</ecNumber>
    </submittedName>
</protein>
<accession>A0ABW3BKB9</accession>
<feature type="compositionally biased region" description="Low complexity" evidence="2">
    <location>
        <begin position="16"/>
        <end position="29"/>
    </location>
</feature>
<evidence type="ECO:0000259" key="3">
    <source>
        <dbReference type="PROSITE" id="PS51186"/>
    </source>
</evidence>
<dbReference type="Proteomes" id="UP001596956">
    <property type="component" value="Unassembled WGS sequence"/>
</dbReference>
<dbReference type="Gene3D" id="3.40.630.30">
    <property type="match status" value="1"/>
</dbReference>
<dbReference type="GO" id="GO:0016746">
    <property type="term" value="F:acyltransferase activity"/>
    <property type="evidence" value="ECO:0007669"/>
    <property type="project" value="UniProtKB-KW"/>
</dbReference>
<proteinExistence type="predicted"/>